<evidence type="ECO:0000256" key="1">
    <source>
        <dbReference type="SAM" id="Coils"/>
    </source>
</evidence>
<reference evidence="3 4" key="1">
    <citation type="submission" date="2019-02" db="EMBL/GenBank/DDBJ databases">
        <title>Genome sequencing of the rare red list fungi Antrodiella citrinella (Flaviporus citrinellus).</title>
        <authorList>
            <person name="Buettner E."/>
            <person name="Kellner H."/>
        </authorList>
    </citation>
    <scope>NUCLEOTIDE SEQUENCE [LARGE SCALE GENOMIC DNA]</scope>
    <source>
        <strain evidence="3 4">DSM 108506</strain>
    </source>
</reference>
<feature type="compositionally biased region" description="Polar residues" evidence="2">
    <location>
        <begin position="11"/>
        <end position="21"/>
    </location>
</feature>
<comment type="caution">
    <text evidence="3">The sequence shown here is derived from an EMBL/GenBank/DDBJ whole genome shotgun (WGS) entry which is preliminary data.</text>
</comment>
<feature type="compositionally biased region" description="Low complexity" evidence="2">
    <location>
        <begin position="109"/>
        <end position="120"/>
    </location>
</feature>
<feature type="compositionally biased region" description="Polar residues" evidence="2">
    <location>
        <begin position="241"/>
        <end position="255"/>
    </location>
</feature>
<dbReference type="OrthoDB" id="3244156at2759"/>
<evidence type="ECO:0000256" key="2">
    <source>
        <dbReference type="SAM" id="MobiDB-lite"/>
    </source>
</evidence>
<keyword evidence="4" id="KW-1185">Reference proteome</keyword>
<evidence type="ECO:0000313" key="3">
    <source>
        <dbReference type="EMBL" id="THH31591.1"/>
    </source>
</evidence>
<feature type="region of interest" description="Disordered" evidence="2">
    <location>
        <begin position="367"/>
        <end position="396"/>
    </location>
</feature>
<evidence type="ECO:0000313" key="4">
    <source>
        <dbReference type="Proteomes" id="UP000308730"/>
    </source>
</evidence>
<feature type="region of interest" description="Disordered" evidence="2">
    <location>
        <begin position="1"/>
        <end position="79"/>
    </location>
</feature>
<feature type="region of interest" description="Disordered" evidence="2">
    <location>
        <begin position="270"/>
        <end position="294"/>
    </location>
</feature>
<dbReference type="AlphaFoldDB" id="A0A4S4N1I9"/>
<dbReference type="Proteomes" id="UP000308730">
    <property type="component" value="Unassembled WGS sequence"/>
</dbReference>
<organism evidence="3 4">
    <name type="scientific">Antrodiella citrinella</name>
    <dbReference type="NCBI Taxonomy" id="2447956"/>
    <lineage>
        <taxon>Eukaryota</taxon>
        <taxon>Fungi</taxon>
        <taxon>Dikarya</taxon>
        <taxon>Basidiomycota</taxon>
        <taxon>Agaricomycotina</taxon>
        <taxon>Agaricomycetes</taxon>
        <taxon>Polyporales</taxon>
        <taxon>Steccherinaceae</taxon>
        <taxon>Antrodiella</taxon>
    </lineage>
</organism>
<feature type="region of interest" description="Disordered" evidence="2">
    <location>
        <begin position="94"/>
        <end position="157"/>
    </location>
</feature>
<feature type="compositionally biased region" description="Acidic residues" evidence="2">
    <location>
        <begin position="283"/>
        <end position="294"/>
    </location>
</feature>
<feature type="region of interest" description="Disordered" evidence="2">
    <location>
        <begin position="232"/>
        <end position="255"/>
    </location>
</feature>
<proteinExistence type="predicted"/>
<protein>
    <submittedName>
        <fullName evidence="3">Uncharacterized protein</fullName>
    </submittedName>
</protein>
<dbReference type="EMBL" id="SGPM01000042">
    <property type="protein sequence ID" value="THH31591.1"/>
    <property type="molecule type" value="Genomic_DNA"/>
</dbReference>
<keyword evidence="1" id="KW-0175">Coiled coil</keyword>
<feature type="compositionally biased region" description="Polar residues" evidence="2">
    <location>
        <begin position="374"/>
        <end position="390"/>
    </location>
</feature>
<gene>
    <name evidence="3" type="ORF">EUX98_g2577</name>
</gene>
<sequence length="396" mass="44339">MPTPADPDGSPTPTVKSMSGSERSHQPLKGLNDKGYESVLKLHVPEWPADGGEKGEDETQEEIPNIPTEADSGSRRSKARSFVGGFVTSLRSIPRAVTHSSVYDRRTSSGRQSSQTDSQSFDGHANAGHPQLWYRGPPPPPLATLEHGQYRHRGYPHGHAPVQIPILLAHPPPPGIPHYEPRLSTIGSEYYSKQESTSSTGGSISSRLGEFLGDLNSLPWIAPGRVAIDYRPGETPRARSTRSGSNGSWYSINPPSTPSDISNRWKYVPEPWFPPTQLPPTQELDEDDDDDDERIEGSDATVERRLQDMQEALQEKTRDLDNMRQVVEHQKMHIAALETEIAELRERQSQNEVRRWRSTSRKSLSVYRKRDSVRTVTSMRRPNTSMSRPASSFYED</sequence>
<accession>A0A4S4N1I9</accession>
<feature type="coiled-coil region" evidence="1">
    <location>
        <begin position="299"/>
        <end position="354"/>
    </location>
</feature>
<name>A0A4S4N1I9_9APHY</name>